<evidence type="ECO:0000313" key="5">
    <source>
        <dbReference type="Proteomes" id="UP000593737"/>
    </source>
</evidence>
<keyword evidence="2" id="KW-0812">Transmembrane</keyword>
<protein>
    <recommendedName>
        <fullName evidence="3">AMP-activated protein kinase glycogen-binding domain-containing protein</fullName>
    </recommendedName>
</protein>
<dbReference type="EMBL" id="CP047423">
    <property type="protein sequence ID" value="QPD04251.1"/>
    <property type="molecule type" value="Genomic_DNA"/>
</dbReference>
<dbReference type="SUPFAM" id="SSF81296">
    <property type="entry name" value="E set domains"/>
    <property type="match status" value="1"/>
</dbReference>
<dbReference type="AlphaFoldDB" id="A0A7S8FEJ1"/>
<dbReference type="Proteomes" id="UP000593737">
    <property type="component" value="Chromosome"/>
</dbReference>
<name>A0A7S8FEJ1_9BACT</name>
<evidence type="ECO:0000256" key="1">
    <source>
        <dbReference type="ARBA" id="ARBA00010926"/>
    </source>
</evidence>
<gene>
    <name evidence="4" type="ORF">Nkreftii_002025</name>
</gene>
<reference evidence="4 5" key="1">
    <citation type="journal article" date="2020" name="ISME J.">
        <title>Enrichment and physiological characterization of a novel comammox Nitrospira indicates ammonium inhibition of complete nitrification.</title>
        <authorList>
            <person name="Sakoula D."/>
            <person name="Koch H."/>
            <person name="Frank J."/>
            <person name="Jetten M.S.M."/>
            <person name="van Kessel M.A.H.J."/>
            <person name="Lucker S."/>
        </authorList>
    </citation>
    <scope>NUCLEOTIDE SEQUENCE [LARGE SCALE GENOMIC DNA]</scope>
    <source>
        <strain evidence="4">Comreactor17</strain>
    </source>
</reference>
<feature type="transmembrane region" description="Helical" evidence="2">
    <location>
        <begin position="93"/>
        <end position="114"/>
    </location>
</feature>
<evidence type="ECO:0000256" key="2">
    <source>
        <dbReference type="SAM" id="Phobius"/>
    </source>
</evidence>
<dbReference type="InterPro" id="IPR032640">
    <property type="entry name" value="AMPK1_CBM"/>
</dbReference>
<keyword evidence="2" id="KW-0472">Membrane</keyword>
<comment type="similarity">
    <text evidence="1">Belongs to the 5'-AMP-activated protein kinase beta subunit family.</text>
</comment>
<dbReference type="Gene3D" id="2.60.40.10">
    <property type="entry name" value="Immunoglobulins"/>
    <property type="match status" value="1"/>
</dbReference>
<evidence type="ECO:0000313" key="4">
    <source>
        <dbReference type="EMBL" id="QPD04251.1"/>
    </source>
</evidence>
<dbReference type="Pfam" id="PF16561">
    <property type="entry name" value="AMPK1_CBM"/>
    <property type="match status" value="1"/>
</dbReference>
<dbReference type="InterPro" id="IPR013783">
    <property type="entry name" value="Ig-like_fold"/>
</dbReference>
<feature type="domain" description="AMP-activated protein kinase glycogen-binding" evidence="3">
    <location>
        <begin position="151"/>
        <end position="225"/>
    </location>
</feature>
<proteinExistence type="inferred from homology"/>
<dbReference type="CDD" id="cd07184">
    <property type="entry name" value="E_set_Isoamylase_like_N"/>
    <property type="match status" value="1"/>
</dbReference>
<dbReference type="KEGG" id="nkf:Nkreftii_002025"/>
<accession>A0A7S8FEJ1</accession>
<organism evidence="4 5">
    <name type="scientific">Candidatus Nitrospira kreftii</name>
    <dbReference type="NCBI Taxonomy" id="2652173"/>
    <lineage>
        <taxon>Bacteria</taxon>
        <taxon>Pseudomonadati</taxon>
        <taxon>Nitrospirota</taxon>
        <taxon>Nitrospiria</taxon>
        <taxon>Nitrospirales</taxon>
        <taxon>Nitrospiraceae</taxon>
        <taxon>Nitrospira</taxon>
    </lineage>
</organism>
<dbReference type="InterPro" id="IPR050827">
    <property type="entry name" value="CRP1_MDG1_kinase"/>
</dbReference>
<sequence>MHEHEELIQQFLDHDLTPEERVAFLQAVDTDPTLRRQWLNLEMVVAQAAQLTRIVPSARFLSELKAQVVPHRVGLWERLWALVTTPRTLEWNLAGAAAAVCVAIVTVAGLVAVIPERVVEVPVATAPAQTIAASAREEPTVFVRLVLLQPEARSVSVAGDFNGWNPSYTPLERSDGGMWTATIPLKPGRYQYMFVIDGKEWIADPLAPEEATDGFGSQNAVLDVAI</sequence>
<dbReference type="PANTHER" id="PTHR10343">
    <property type="entry name" value="5'-AMP-ACTIVATED PROTEIN KINASE , BETA SUBUNIT"/>
    <property type="match status" value="1"/>
</dbReference>
<dbReference type="InterPro" id="IPR014756">
    <property type="entry name" value="Ig_E-set"/>
</dbReference>
<dbReference type="PANTHER" id="PTHR10343:SF84">
    <property type="entry name" value="5'-AMP-ACTIVATED PROTEIN KINASE SUBUNIT BETA-1"/>
    <property type="match status" value="1"/>
</dbReference>
<evidence type="ECO:0000259" key="3">
    <source>
        <dbReference type="Pfam" id="PF16561"/>
    </source>
</evidence>
<keyword evidence="2" id="KW-1133">Transmembrane helix</keyword>